<reference evidence="3" key="1">
    <citation type="submission" date="2020-05" db="EMBL/GenBank/DDBJ databases">
        <authorList>
            <person name="Zhu T."/>
            <person name="Keshari N."/>
            <person name="Lu X."/>
        </authorList>
    </citation>
    <scope>NUCLEOTIDE SEQUENCE</scope>
    <source>
        <strain evidence="3">NK1-12</strain>
    </source>
</reference>
<dbReference type="SUPFAM" id="SSF53383">
    <property type="entry name" value="PLP-dependent transferases"/>
    <property type="match status" value="1"/>
</dbReference>
<gene>
    <name evidence="3" type="ORF">HJG54_17380</name>
</gene>
<keyword evidence="1" id="KW-0663">Pyridoxal phosphate</keyword>
<dbReference type="AlphaFoldDB" id="A0AA97ALB3"/>
<dbReference type="RefSeq" id="WP_316430263.1">
    <property type="nucleotide sequence ID" value="NZ_CP053586.1"/>
</dbReference>
<keyword evidence="3" id="KW-0808">Transferase</keyword>
<dbReference type="GO" id="GO:0008483">
    <property type="term" value="F:transaminase activity"/>
    <property type="evidence" value="ECO:0007669"/>
    <property type="project" value="UniProtKB-KW"/>
</dbReference>
<dbReference type="InterPro" id="IPR015422">
    <property type="entry name" value="PyrdxlP-dep_Trfase_small"/>
</dbReference>
<protein>
    <submittedName>
        <fullName evidence="3">Aminotransferase class V-fold PLP-dependent enzyme</fullName>
    </submittedName>
</protein>
<organism evidence="3">
    <name type="scientific">Leptolyngbya sp. NK1-12</name>
    <dbReference type="NCBI Taxonomy" id="2547451"/>
    <lineage>
        <taxon>Bacteria</taxon>
        <taxon>Bacillati</taxon>
        <taxon>Cyanobacteriota</taxon>
        <taxon>Cyanophyceae</taxon>
        <taxon>Leptolyngbyales</taxon>
        <taxon>Leptolyngbyaceae</taxon>
        <taxon>Leptolyngbya group</taxon>
        <taxon>Leptolyngbya</taxon>
    </lineage>
</organism>
<evidence type="ECO:0000256" key="1">
    <source>
        <dbReference type="ARBA" id="ARBA00022898"/>
    </source>
</evidence>
<evidence type="ECO:0000259" key="2">
    <source>
        <dbReference type="Pfam" id="PF00266"/>
    </source>
</evidence>
<dbReference type="Gene3D" id="3.90.1150.10">
    <property type="entry name" value="Aspartate Aminotransferase, domain 1"/>
    <property type="match status" value="1"/>
</dbReference>
<dbReference type="InterPro" id="IPR015424">
    <property type="entry name" value="PyrdxlP-dep_Trfase"/>
</dbReference>
<dbReference type="EMBL" id="CP053586">
    <property type="protein sequence ID" value="WNZ24452.1"/>
    <property type="molecule type" value="Genomic_DNA"/>
</dbReference>
<name>A0AA97ALB3_9CYAN</name>
<keyword evidence="3" id="KW-0032">Aminotransferase</keyword>
<dbReference type="Pfam" id="PF00266">
    <property type="entry name" value="Aminotran_5"/>
    <property type="match status" value="1"/>
</dbReference>
<proteinExistence type="predicted"/>
<dbReference type="InterPro" id="IPR000192">
    <property type="entry name" value="Aminotrans_V_dom"/>
</dbReference>
<dbReference type="PANTHER" id="PTHR43092">
    <property type="entry name" value="L-CYSTEINE DESULFHYDRASE"/>
    <property type="match status" value="1"/>
</dbReference>
<dbReference type="PANTHER" id="PTHR43092:SF2">
    <property type="entry name" value="HERCYNYLCYSTEINE SULFOXIDE LYASE"/>
    <property type="match status" value="1"/>
</dbReference>
<evidence type="ECO:0000313" key="3">
    <source>
        <dbReference type="EMBL" id="WNZ24452.1"/>
    </source>
</evidence>
<feature type="domain" description="Aminotransferase class V" evidence="2">
    <location>
        <begin position="37"/>
        <end position="250"/>
    </location>
</feature>
<sequence>MTSETQNLELHTQNFSFHWCLDPQINFLNHGSYGACPRPVLEQQQAYRTRLEQEPVRFLGLELEALLDAARQELAAFMGANSDQLVFVPNATTGVNTVLRSLSFRPGDELLTTNHEYNASCNALKFTAAQTGATVVIAEIPFPLESIEQITEAVLSRVSERTKLVLLDHITSQTALIFPIRQLIRQLTAQGIEVLIDGAHAPGMVPLNLQELGVAYYTGNCHKWLCAPKGAAFLYVRQDKQDGIRPLVISHGANSPRTDRSRFHLEFDWVGTADPTPYLCVPTAIQCLNAMLPGGWPALISRNRAMTLSVRQLLCQQLQVALPCPDELIGSMATIPLPAGSATAASWQTALFERFMIEIPVIPWRNERLIRISVQLYNNLADYERLVEALKILHAEEQRF</sequence>
<dbReference type="InterPro" id="IPR015421">
    <property type="entry name" value="PyrdxlP-dep_Trfase_major"/>
</dbReference>
<dbReference type="Gene3D" id="3.40.640.10">
    <property type="entry name" value="Type I PLP-dependent aspartate aminotransferase-like (Major domain)"/>
    <property type="match status" value="1"/>
</dbReference>
<accession>A0AA97ALB3</accession>